<dbReference type="InterPro" id="IPR019979">
    <property type="entry name" value="Ribosomal_uS17_CS"/>
</dbReference>
<organism evidence="8 9">
    <name type="scientific">Candidatus Sungbacteria bacterium RIFCSPHIGHO2_01_FULL_50_25</name>
    <dbReference type="NCBI Taxonomy" id="1802265"/>
    <lineage>
        <taxon>Bacteria</taxon>
        <taxon>Candidatus Sungiibacteriota</taxon>
    </lineage>
</organism>
<keyword evidence="2 6" id="KW-0699">rRNA-binding</keyword>
<dbReference type="AlphaFoldDB" id="A0A1G2K7W6"/>
<evidence type="ECO:0000256" key="3">
    <source>
        <dbReference type="ARBA" id="ARBA00022884"/>
    </source>
</evidence>
<gene>
    <name evidence="6" type="primary">rpsQ</name>
    <name evidence="8" type="ORF">A2847_01100</name>
</gene>
<keyword evidence="3 6" id="KW-0694">RNA-binding</keyword>
<evidence type="ECO:0000256" key="6">
    <source>
        <dbReference type="HAMAP-Rule" id="MF_01345"/>
    </source>
</evidence>
<dbReference type="PROSITE" id="PS00056">
    <property type="entry name" value="RIBOSOMAL_S17"/>
    <property type="match status" value="1"/>
</dbReference>
<evidence type="ECO:0000256" key="4">
    <source>
        <dbReference type="ARBA" id="ARBA00022980"/>
    </source>
</evidence>
<comment type="function">
    <text evidence="6">One of the primary rRNA binding proteins, it binds specifically to the 5'-end of 16S ribosomal RNA.</text>
</comment>
<dbReference type="GO" id="GO:0006412">
    <property type="term" value="P:translation"/>
    <property type="evidence" value="ECO:0007669"/>
    <property type="project" value="UniProtKB-UniRule"/>
</dbReference>
<comment type="similarity">
    <text evidence="1 6 7">Belongs to the universal ribosomal protein uS17 family.</text>
</comment>
<dbReference type="NCBIfam" id="TIGR03635">
    <property type="entry name" value="uS17_bact"/>
    <property type="match status" value="1"/>
</dbReference>
<dbReference type="Gene3D" id="2.40.50.140">
    <property type="entry name" value="Nucleic acid-binding proteins"/>
    <property type="match status" value="1"/>
</dbReference>
<accession>A0A1G2K7W6</accession>
<keyword evidence="4 6" id="KW-0689">Ribosomal protein</keyword>
<protein>
    <recommendedName>
        <fullName evidence="6">Small ribosomal subunit protein uS17</fullName>
    </recommendedName>
</protein>
<dbReference type="GO" id="GO:0019843">
    <property type="term" value="F:rRNA binding"/>
    <property type="evidence" value="ECO:0007669"/>
    <property type="project" value="UniProtKB-UniRule"/>
</dbReference>
<comment type="caution">
    <text evidence="8">The sequence shown here is derived from an EMBL/GenBank/DDBJ whole genome shotgun (WGS) entry which is preliminary data.</text>
</comment>
<sequence length="93" mass="10818">MRRLKGTVISHKTKKTAVVRVDRLVKHEKYRKFYRSSRKFKAHDPEDGSKVGDVVVIEESRPLSKDKRWRIVELVSREPSAEGDEGNEKGEQL</sequence>
<dbReference type="InterPro" id="IPR000266">
    <property type="entry name" value="Ribosomal_uS17"/>
</dbReference>
<dbReference type="HAMAP" id="MF_01345_B">
    <property type="entry name" value="Ribosomal_uS17_B"/>
    <property type="match status" value="1"/>
</dbReference>
<evidence type="ECO:0000256" key="1">
    <source>
        <dbReference type="ARBA" id="ARBA00010254"/>
    </source>
</evidence>
<dbReference type="Proteomes" id="UP000178574">
    <property type="component" value="Unassembled WGS sequence"/>
</dbReference>
<dbReference type="EMBL" id="MHQD01000031">
    <property type="protein sequence ID" value="OGZ95539.1"/>
    <property type="molecule type" value="Genomic_DNA"/>
</dbReference>
<reference evidence="8 9" key="1">
    <citation type="journal article" date="2016" name="Nat. Commun.">
        <title>Thousands of microbial genomes shed light on interconnected biogeochemical processes in an aquifer system.</title>
        <authorList>
            <person name="Anantharaman K."/>
            <person name="Brown C.T."/>
            <person name="Hug L.A."/>
            <person name="Sharon I."/>
            <person name="Castelle C.J."/>
            <person name="Probst A.J."/>
            <person name="Thomas B.C."/>
            <person name="Singh A."/>
            <person name="Wilkins M.J."/>
            <person name="Karaoz U."/>
            <person name="Brodie E.L."/>
            <person name="Williams K.H."/>
            <person name="Hubbard S.S."/>
            <person name="Banfield J.F."/>
        </authorList>
    </citation>
    <scope>NUCLEOTIDE SEQUENCE [LARGE SCALE GENOMIC DNA]</scope>
</reference>
<evidence type="ECO:0000256" key="5">
    <source>
        <dbReference type="ARBA" id="ARBA00023274"/>
    </source>
</evidence>
<dbReference type="CDD" id="cd00364">
    <property type="entry name" value="Ribosomal_uS17"/>
    <property type="match status" value="1"/>
</dbReference>
<comment type="subunit">
    <text evidence="6">Part of the 30S ribosomal subunit.</text>
</comment>
<dbReference type="GO" id="GO:0003735">
    <property type="term" value="F:structural constituent of ribosome"/>
    <property type="evidence" value="ECO:0007669"/>
    <property type="project" value="UniProtKB-UniRule"/>
</dbReference>
<dbReference type="PANTHER" id="PTHR10744">
    <property type="entry name" value="40S RIBOSOMAL PROTEIN S11 FAMILY MEMBER"/>
    <property type="match status" value="1"/>
</dbReference>
<name>A0A1G2K7W6_9BACT</name>
<dbReference type="SUPFAM" id="SSF50249">
    <property type="entry name" value="Nucleic acid-binding proteins"/>
    <property type="match status" value="1"/>
</dbReference>
<evidence type="ECO:0000256" key="7">
    <source>
        <dbReference type="RuleBase" id="RU003872"/>
    </source>
</evidence>
<dbReference type="GO" id="GO:0022627">
    <property type="term" value="C:cytosolic small ribosomal subunit"/>
    <property type="evidence" value="ECO:0007669"/>
    <property type="project" value="UniProtKB-UniRule"/>
</dbReference>
<dbReference type="PRINTS" id="PR00973">
    <property type="entry name" value="RIBOSOMALS17"/>
</dbReference>
<dbReference type="InterPro" id="IPR019984">
    <property type="entry name" value="Ribosomal_uS17_bact/chlr"/>
</dbReference>
<proteinExistence type="inferred from homology"/>
<dbReference type="Pfam" id="PF00366">
    <property type="entry name" value="Ribosomal_S17"/>
    <property type="match status" value="1"/>
</dbReference>
<evidence type="ECO:0000313" key="8">
    <source>
        <dbReference type="EMBL" id="OGZ95539.1"/>
    </source>
</evidence>
<dbReference type="NCBIfam" id="NF004123">
    <property type="entry name" value="PRK05610.1"/>
    <property type="match status" value="1"/>
</dbReference>
<evidence type="ECO:0000313" key="9">
    <source>
        <dbReference type="Proteomes" id="UP000178574"/>
    </source>
</evidence>
<dbReference type="PANTHER" id="PTHR10744:SF1">
    <property type="entry name" value="SMALL RIBOSOMAL SUBUNIT PROTEIN US17M"/>
    <property type="match status" value="1"/>
</dbReference>
<dbReference type="InterPro" id="IPR012340">
    <property type="entry name" value="NA-bd_OB-fold"/>
</dbReference>
<keyword evidence="5 6" id="KW-0687">Ribonucleoprotein</keyword>
<evidence type="ECO:0000256" key="2">
    <source>
        <dbReference type="ARBA" id="ARBA00022730"/>
    </source>
</evidence>